<organism evidence="2 3">
    <name type="scientific">Ceratitis capitata</name>
    <name type="common">Mediterranean fruit fly</name>
    <name type="synonym">Tephritis capitata</name>
    <dbReference type="NCBI Taxonomy" id="7213"/>
    <lineage>
        <taxon>Eukaryota</taxon>
        <taxon>Metazoa</taxon>
        <taxon>Ecdysozoa</taxon>
        <taxon>Arthropoda</taxon>
        <taxon>Hexapoda</taxon>
        <taxon>Insecta</taxon>
        <taxon>Pterygota</taxon>
        <taxon>Neoptera</taxon>
        <taxon>Endopterygota</taxon>
        <taxon>Diptera</taxon>
        <taxon>Brachycera</taxon>
        <taxon>Muscomorpha</taxon>
        <taxon>Tephritoidea</taxon>
        <taxon>Tephritidae</taxon>
        <taxon>Ceratitis</taxon>
        <taxon>Ceratitis</taxon>
    </lineage>
</organism>
<comment type="caution">
    <text evidence="2">The sequence shown here is derived from an EMBL/GenBank/DDBJ whole genome shotgun (WGS) entry which is preliminary data.</text>
</comment>
<protein>
    <submittedName>
        <fullName evidence="2">(Mediterranean fruit fly) hypothetical protein</fullName>
    </submittedName>
</protein>
<name>A0A811U8K4_CERCA</name>
<dbReference type="AlphaFoldDB" id="A0A811U8K4"/>
<evidence type="ECO:0000313" key="3">
    <source>
        <dbReference type="Proteomes" id="UP000606786"/>
    </source>
</evidence>
<keyword evidence="3" id="KW-1185">Reference proteome</keyword>
<gene>
    <name evidence="2" type="ORF">CCAP1982_LOCUS2489</name>
</gene>
<proteinExistence type="predicted"/>
<feature type="region of interest" description="Disordered" evidence="1">
    <location>
        <begin position="1"/>
        <end position="24"/>
    </location>
</feature>
<dbReference type="EMBL" id="CAJHJT010000001">
    <property type="protein sequence ID" value="CAD6993683.1"/>
    <property type="molecule type" value="Genomic_DNA"/>
</dbReference>
<dbReference type="Proteomes" id="UP000606786">
    <property type="component" value="Unassembled WGS sequence"/>
</dbReference>
<evidence type="ECO:0000256" key="1">
    <source>
        <dbReference type="SAM" id="MobiDB-lite"/>
    </source>
</evidence>
<sequence length="120" mass="13335">MSQLNVEHMDERRRATSSKAARNEQRATIVRTVTNDVRRINLTFNETISISITIGVQCAVWQKRHPSHAISITVVVVVIVIKTSRSELCLAETPLQPAGTISFAPTTKAKQLKRGSQLMP</sequence>
<accession>A0A811U8K4</accession>
<reference evidence="2" key="1">
    <citation type="submission" date="2020-11" db="EMBL/GenBank/DDBJ databases">
        <authorList>
            <person name="Whitehead M."/>
        </authorList>
    </citation>
    <scope>NUCLEOTIDE SEQUENCE</scope>
    <source>
        <strain evidence="2">EGII</strain>
    </source>
</reference>
<evidence type="ECO:0000313" key="2">
    <source>
        <dbReference type="EMBL" id="CAD6993683.1"/>
    </source>
</evidence>